<dbReference type="PANTHER" id="PTHR43708">
    <property type="entry name" value="CONSERVED EXPRESSED OXIDOREDUCTASE (EUROFUNG)"/>
    <property type="match status" value="1"/>
</dbReference>
<dbReference type="Gene3D" id="3.40.50.720">
    <property type="entry name" value="NAD(P)-binding Rossmann-like Domain"/>
    <property type="match status" value="1"/>
</dbReference>
<keyword evidence="6" id="KW-1185">Reference proteome</keyword>
<dbReference type="RefSeq" id="WP_196293250.1">
    <property type="nucleotide sequence ID" value="NZ_JADQDM010000005.1"/>
</dbReference>
<dbReference type="Proteomes" id="UP000618931">
    <property type="component" value="Unassembled WGS sequence"/>
</dbReference>
<evidence type="ECO:0000259" key="4">
    <source>
        <dbReference type="Pfam" id="PF22725"/>
    </source>
</evidence>
<reference evidence="5 6" key="1">
    <citation type="submission" date="2020-11" db="EMBL/GenBank/DDBJ databases">
        <authorList>
            <person name="Kim M.K."/>
        </authorList>
    </citation>
    <scope>NUCLEOTIDE SEQUENCE [LARGE SCALE GENOMIC DNA]</scope>
    <source>
        <strain evidence="5 6">BT662</strain>
    </source>
</reference>
<gene>
    <name evidence="5" type="ORF">I2H31_11830</name>
</gene>
<feature type="domain" description="GFO/IDH/MocA-like oxidoreductase" evidence="4">
    <location>
        <begin position="135"/>
        <end position="252"/>
    </location>
</feature>
<dbReference type="Gene3D" id="3.30.360.10">
    <property type="entry name" value="Dihydrodipicolinate Reductase, domain 2"/>
    <property type="match status" value="1"/>
</dbReference>
<comment type="similarity">
    <text evidence="1">Belongs to the Gfo/Idh/MocA family.</text>
</comment>
<dbReference type="InterPro" id="IPR051317">
    <property type="entry name" value="Gfo/Idh/MocA_oxidoreduct"/>
</dbReference>
<organism evidence="5 6">
    <name type="scientific">Hymenobacter ruricola</name>
    <dbReference type="NCBI Taxonomy" id="2791023"/>
    <lineage>
        <taxon>Bacteria</taxon>
        <taxon>Pseudomonadati</taxon>
        <taxon>Bacteroidota</taxon>
        <taxon>Cytophagia</taxon>
        <taxon>Cytophagales</taxon>
        <taxon>Hymenobacteraceae</taxon>
        <taxon>Hymenobacter</taxon>
    </lineage>
</organism>
<sequence>MTTSAAPIRTALLAYGMSGKLFQAPFLSAHAGFDLVGVAERTEQRMHRDYPGIRSYPSVAELLADPGIELVVVNTPSNTHFDLASQALRAGKHVLLEKPVATSAAQFQKLLALAQAAGRHLLAYHNRRWDTDFGAVRRVVESGQLGQLIEVHFRFDRYKTALNPKKFKEEVLPGSGLLYDLGPHLSDQALSLFGQPLSYHKTAGHYRVGTQVDDYFSLHLRYPQGLNVWLTSGLLIADPGPAYVLHGTQGSYQKGRTDPQEPQLLAGMSPLALEYGREKPGQEGRLTLAGPDGALTTQPDPAAPGNYLGLFDAVQQTIRDGAPYPITNEQLLWQNELLEAPADWSFKKP</sequence>
<evidence type="ECO:0000256" key="2">
    <source>
        <dbReference type="ARBA" id="ARBA00023002"/>
    </source>
</evidence>
<comment type="caution">
    <text evidence="5">The sequence shown here is derived from an EMBL/GenBank/DDBJ whole genome shotgun (WGS) entry which is preliminary data.</text>
</comment>
<dbReference type="InterPro" id="IPR036291">
    <property type="entry name" value="NAD(P)-bd_dom_sf"/>
</dbReference>
<accession>A0ABS0I4C4</accession>
<evidence type="ECO:0000256" key="1">
    <source>
        <dbReference type="ARBA" id="ARBA00010928"/>
    </source>
</evidence>
<dbReference type="PANTHER" id="PTHR43708:SF5">
    <property type="entry name" value="CONSERVED EXPRESSED OXIDOREDUCTASE (EUROFUNG)-RELATED"/>
    <property type="match status" value="1"/>
</dbReference>
<protein>
    <submittedName>
        <fullName evidence="5">Gfo/Idh/MocA family oxidoreductase</fullName>
    </submittedName>
</protein>
<evidence type="ECO:0000313" key="6">
    <source>
        <dbReference type="Proteomes" id="UP000618931"/>
    </source>
</evidence>
<dbReference type="SUPFAM" id="SSF51735">
    <property type="entry name" value="NAD(P)-binding Rossmann-fold domains"/>
    <property type="match status" value="1"/>
</dbReference>
<feature type="domain" description="Gfo/Idh/MocA-like oxidoreductase N-terminal" evidence="3">
    <location>
        <begin position="9"/>
        <end position="123"/>
    </location>
</feature>
<keyword evidence="2" id="KW-0560">Oxidoreductase</keyword>
<dbReference type="SUPFAM" id="SSF55347">
    <property type="entry name" value="Glyceraldehyde-3-phosphate dehydrogenase-like, C-terminal domain"/>
    <property type="match status" value="1"/>
</dbReference>
<name>A0ABS0I4C4_9BACT</name>
<dbReference type="InterPro" id="IPR000683">
    <property type="entry name" value="Gfo/Idh/MocA-like_OxRdtase_N"/>
</dbReference>
<evidence type="ECO:0000259" key="3">
    <source>
        <dbReference type="Pfam" id="PF01408"/>
    </source>
</evidence>
<proteinExistence type="inferred from homology"/>
<dbReference type="InterPro" id="IPR055170">
    <property type="entry name" value="GFO_IDH_MocA-like_dom"/>
</dbReference>
<evidence type="ECO:0000313" key="5">
    <source>
        <dbReference type="EMBL" id="MBF9221791.1"/>
    </source>
</evidence>
<dbReference type="Pfam" id="PF22725">
    <property type="entry name" value="GFO_IDH_MocA_C3"/>
    <property type="match status" value="1"/>
</dbReference>
<dbReference type="Pfam" id="PF01408">
    <property type="entry name" value="GFO_IDH_MocA"/>
    <property type="match status" value="1"/>
</dbReference>
<dbReference type="EMBL" id="JADQDM010000005">
    <property type="protein sequence ID" value="MBF9221791.1"/>
    <property type="molecule type" value="Genomic_DNA"/>
</dbReference>